<accession>V5YQS0</accession>
<name>V5YQS0_9BURK</name>
<protein>
    <submittedName>
        <fullName evidence="1">Uncharacterized protein</fullName>
    </submittedName>
</protein>
<dbReference type="EMBL" id="AB853026">
    <property type="protein sequence ID" value="BAO19271.1"/>
    <property type="molecule type" value="Genomic_DNA"/>
</dbReference>
<reference evidence="1" key="1">
    <citation type="journal article" date="2014" name="Microbiology">
        <title>A 2,4-dichlorophenoxyacetic acid degradation plasmid pM7012 discloses distribution of an unclassified megaplasmid group across bacterial species.</title>
        <authorList>
            <person name="Sakai Y."/>
            <person name="Ogawa N."/>
            <person name="Shimomura Y."/>
            <person name="Fujii T."/>
        </authorList>
    </citation>
    <scope>NUCLEOTIDE SEQUENCE</scope>
    <source>
        <strain evidence="1">M701</strain>
    </source>
</reference>
<sequence length="88" mass="9824">MMGKAAIVATVGWLVWTGFANTPCERVYRSAAPVRASFDVLRWVSKNFISSEAKLDQIEWSIEADAVTQRYTGQLLYGSSFSPRNCSE</sequence>
<keyword evidence="1" id="KW-0614">Plasmid</keyword>
<proteinExistence type="predicted"/>
<dbReference type="RefSeq" id="WP_023842811.1">
    <property type="nucleotide sequence ID" value="NC_022995.1"/>
</dbReference>
<organism evidence="1">
    <name type="scientific">Burkholderia sp. M701</name>
    <dbReference type="NCBI Taxonomy" id="326454"/>
    <lineage>
        <taxon>Bacteria</taxon>
        <taxon>Pseudomonadati</taxon>
        <taxon>Pseudomonadota</taxon>
        <taxon>Betaproteobacteria</taxon>
        <taxon>Burkholderiales</taxon>
        <taxon>Burkholderiaceae</taxon>
        <taxon>Burkholderia</taxon>
    </lineage>
</organism>
<evidence type="ECO:0000313" key="1">
    <source>
        <dbReference type="EMBL" id="BAO19271.1"/>
    </source>
</evidence>
<geneLocation type="plasmid" evidence="1">
    <name>pM7012</name>
</geneLocation>
<reference evidence="1" key="2">
    <citation type="submission" date="2024-06" db="EMBL/GenBank/DDBJ databases">
        <authorList>
            <person name="Sakai Y."/>
            <person name="Fujii T."/>
        </authorList>
    </citation>
    <scope>NUCLEOTIDE SEQUENCE</scope>
    <source>
        <strain evidence="1">M701</strain>
        <plasmid evidence="1">pM7012</plasmid>
    </source>
</reference>
<dbReference type="AlphaFoldDB" id="V5YQS0"/>